<dbReference type="AlphaFoldDB" id="A0A3Q0IT52"/>
<evidence type="ECO:0000259" key="6">
    <source>
        <dbReference type="PROSITE" id="PS50835"/>
    </source>
</evidence>
<dbReference type="Pfam" id="PF13927">
    <property type="entry name" value="Ig_3"/>
    <property type="match status" value="1"/>
</dbReference>
<dbReference type="PANTHER" id="PTHR23278:SF28">
    <property type="entry name" value="SIDESTEP IV, ISOFORM C"/>
    <property type="match status" value="1"/>
</dbReference>
<evidence type="ECO:0000313" key="8">
    <source>
        <dbReference type="RefSeq" id="XP_026679444.1"/>
    </source>
</evidence>
<dbReference type="SMART" id="SM00409">
    <property type="entry name" value="IG"/>
    <property type="match status" value="3"/>
</dbReference>
<dbReference type="InterPro" id="IPR036116">
    <property type="entry name" value="FN3_sf"/>
</dbReference>
<evidence type="ECO:0000313" key="7">
    <source>
        <dbReference type="Proteomes" id="UP000079169"/>
    </source>
</evidence>
<dbReference type="Gene3D" id="2.60.40.10">
    <property type="entry name" value="Immunoglobulins"/>
    <property type="match status" value="4"/>
</dbReference>
<dbReference type="STRING" id="121845.A0A3Q0IT52"/>
<feature type="domain" description="Ig-like" evidence="6">
    <location>
        <begin position="115"/>
        <end position="213"/>
    </location>
</feature>
<dbReference type="KEGG" id="dci:103509256"/>
<name>A0A3Q0IT52_DIACI</name>
<dbReference type="GO" id="GO:0016020">
    <property type="term" value="C:membrane"/>
    <property type="evidence" value="ECO:0007669"/>
    <property type="project" value="UniProtKB-SubCell"/>
</dbReference>
<dbReference type="InterPro" id="IPR013783">
    <property type="entry name" value="Ig-like_fold"/>
</dbReference>
<dbReference type="PaxDb" id="121845-A0A3Q0IT52"/>
<dbReference type="PANTHER" id="PTHR23278">
    <property type="entry name" value="SIDESTEP PROTEIN"/>
    <property type="match status" value="1"/>
</dbReference>
<dbReference type="Pfam" id="PF07686">
    <property type="entry name" value="V-set"/>
    <property type="match status" value="1"/>
</dbReference>
<dbReference type="Pfam" id="PF08205">
    <property type="entry name" value="C2-set_2"/>
    <property type="match status" value="1"/>
</dbReference>
<dbReference type="InterPro" id="IPR007110">
    <property type="entry name" value="Ig-like_dom"/>
</dbReference>
<keyword evidence="5" id="KW-1015">Disulfide bond</keyword>
<dbReference type="InterPro" id="IPR003599">
    <property type="entry name" value="Ig_sub"/>
</dbReference>
<dbReference type="InterPro" id="IPR036179">
    <property type="entry name" value="Ig-like_dom_sf"/>
</dbReference>
<evidence type="ECO:0000256" key="2">
    <source>
        <dbReference type="ARBA" id="ARBA00022692"/>
    </source>
</evidence>
<dbReference type="SUPFAM" id="SSF48726">
    <property type="entry name" value="Immunoglobulin"/>
    <property type="match status" value="4"/>
</dbReference>
<organism evidence="7 8">
    <name type="scientific">Diaphorina citri</name>
    <name type="common">Asian citrus psyllid</name>
    <dbReference type="NCBI Taxonomy" id="121845"/>
    <lineage>
        <taxon>Eukaryota</taxon>
        <taxon>Metazoa</taxon>
        <taxon>Ecdysozoa</taxon>
        <taxon>Arthropoda</taxon>
        <taxon>Hexapoda</taxon>
        <taxon>Insecta</taxon>
        <taxon>Pterygota</taxon>
        <taxon>Neoptera</taxon>
        <taxon>Paraneoptera</taxon>
        <taxon>Hemiptera</taxon>
        <taxon>Sternorrhyncha</taxon>
        <taxon>Psylloidea</taxon>
        <taxon>Psyllidae</taxon>
        <taxon>Diaphorininae</taxon>
        <taxon>Diaphorina</taxon>
    </lineage>
</organism>
<dbReference type="InterPro" id="IPR013162">
    <property type="entry name" value="CD80_C2-set"/>
</dbReference>
<feature type="domain" description="Ig-like" evidence="6">
    <location>
        <begin position="327"/>
        <end position="419"/>
    </location>
</feature>
<feature type="domain" description="Ig-like" evidence="6">
    <location>
        <begin position="1"/>
        <end position="110"/>
    </location>
</feature>
<dbReference type="SUPFAM" id="SSF49265">
    <property type="entry name" value="Fibronectin type III"/>
    <property type="match status" value="1"/>
</dbReference>
<evidence type="ECO:0000256" key="4">
    <source>
        <dbReference type="ARBA" id="ARBA00023136"/>
    </source>
</evidence>
<keyword evidence="2" id="KW-0812">Transmembrane</keyword>
<evidence type="ECO:0000256" key="3">
    <source>
        <dbReference type="ARBA" id="ARBA00022989"/>
    </source>
</evidence>
<proteinExistence type="predicted"/>
<dbReference type="Proteomes" id="UP000079169">
    <property type="component" value="Unplaced"/>
</dbReference>
<dbReference type="SMART" id="SM00408">
    <property type="entry name" value="IGc2"/>
    <property type="match status" value="3"/>
</dbReference>
<sequence>MTDVVGVLNRKAIMPCDIEPREKGDSVYMVLWFKESDGEPLYSFDLRNRIHGTTKPKSTPGAFGTRVHFNTATVPAQLLLDNLKMTDEGVYRCRVDFRNTPTRNAKVNLTIIVPPEIPVIYHNSRGQRANSLEVFNQGSKIALKCEVSGGRPRPSLTWYLDNVVLDNTYTHTKDGKTENYLEMVNVGRAHLNNQLVCQASNSNISNPVSRAVNIDVNCKSKNQIKSQIICGKISKSEYTISILAFTPSREDDGKYLTCRAENAKFLDSALEDKLRLEISKSEYTISILAFTPSREDDGKYLTCRAENAKFLDSALEDKLRLEVFYAPNVTLRMGSTLNPEDIKEGDDVYFECNVQSNPKFYKLSWYHNGQEIHQNMSSGIVVSQFSLVLQGITKQFAGDYQCLAANNEGKGMSNPVTLKVMSSLHVFSGRPFPLVNCTITNYTDSGLEVECLESFDGGLPQSFQMELLQYPSLVSKYNVTTTRSPPIFALFGIDTSATYQVKVYAINAKGVSDPVVFDQIYFRGVTNNYIRVLARSSEKTNPIERGD</sequence>
<reference evidence="8" key="1">
    <citation type="submission" date="2025-08" db="UniProtKB">
        <authorList>
            <consortium name="RefSeq"/>
        </authorList>
    </citation>
    <scope>IDENTIFICATION</scope>
</reference>
<comment type="subcellular location">
    <subcellularLocation>
        <location evidence="1">Membrane</location>
        <topology evidence="1">Single-pass membrane protein</topology>
    </subcellularLocation>
</comment>
<keyword evidence="4" id="KW-0472">Membrane</keyword>
<accession>A0A3Q0IT52</accession>
<dbReference type="InterPro" id="IPR003598">
    <property type="entry name" value="Ig_sub2"/>
</dbReference>
<dbReference type="RefSeq" id="XP_026679444.1">
    <property type="nucleotide sequence ID" value="XM_026823643.1"/>
</dbReference>
<keyword evidence="7" id="KW-1185">Reference proteome</keyword>
<dbReference type="GeneID" id="103509256"/>
<dbReference type="PROSITE" id="PS50835">
    <property type="entry name" value="IG_LIKE"/>
    <property type="match status" value="3"/>
</dbReference>
<keyword evidence="3" id="KW-1133">Transmembrane helix</keyword>
<protein>
    <submittedName>
        <fullName evidence="8">Synaptogenesis protein syg-2-like</fullName>
    </submittedName>
</protein>
<evidence type="ECO:0000256" key="5">
    <source>
        <dbReference type="ARBA" id="ARBA00023157"/>
    </source>
</evidence>
<evidence type="ECO:0000256" key="1">
    <source>
        <dbReference type="ARBA" id="ARBA00004167"/>
    </source>
</evidence>
<dbReference type="InterPro" id="IPR013106">
    <property type="entry name" value="Ig_V-set"/>
</dbReference>
<gene>
    <name evidence="8" type="primary">LOC103509256</name>
</gene>